<dbReference type="AlphaFoldDB" id="A0A3M6THG8"/>
<comment type="similarity">
    <text evidence="9">Belongs to the G-protein coupled receptor 1 family.</text>
</comment>
<evidence type="ECO:0000256" key="6">
    <source>
        <dbReference type="ARBA" id="ARBA00023136"/>
    </source>
</evidence>
<keyword evidence="7 9" id="KW-0675">Receptor</keyword>
<evidence type="ECO:0000256" key="10">
    <source>
        <dbReference type="SAM" id="Phobius"/>
    </source>
</evidence>
<feature type="transmembrane region" description="Helical" evidence="10">
    <location>
        <begin position="238"/>
        <end position="265"/>
    </location>
</feature>
<feature type="transmembrane region" description="Helical" evidence="10">
    <location>
        <begin position="509"/>
        <end position="529"/>
    </location>
</feature>
<dbReference type="Proteomes" id="UP000275408">
    <property type="component" value="Unassembled WGS sequence"/>
</dbReference>
<evidence type="ECO:0000256" key="8">
    <source>
        <dbReference type="ARBA" id="ARBA00023224"/>
    </source>
</evidence>
<feature type="transmembrane region" description="Helical" evidence="10">
    <location>
        <begin position="541"/>
        <end position="565"/>
    </location>
</feature>
<evidence type="ECO:0000256" key="5">
    <source>
        <dbReference type="ARBA" id="ARBA00023040"/>
    </source>
</evidence>
<sequence length="714" mass="79807">MNSLALVNTTSIQNSNDTDKWQLPHYVPLRAIQAPSILLTVAILFGNALVVASYKINRRLRTRTNAFIVSLAVSDFLVGSISMPMWIYNIIIVDNGSVPFKAVYKTFDVFSALASIYHLTAISIERYIAVSRPFYYKSLPSLFQRAMITSAWLVAGLLASLSSFTMPSVFKIPWNSRVYAIVMFIIGFAIPAAIMFFMYAGVFSVARSLLQRNPHHSPGGRQSTGSPMSQYYQGERKVAITVAFITGLFIANWVPFFTVSIMAAYCFHCLPSSQKTFTWLVAIVKGGHYLNSGVNPLVYAQRDSEMRKTFLTLLGLKRVNRRLRAKKEKPWGIKQLTGRTIQCYHLGSSSGVQYHVSVCMNSPALVNATSVQNSNGTDKWQLPHYVPLRAIQAPSILLAVAILFGNALVIASYKINWRLRTRTNAFLVSLAVSDFLVGIISMPMWIYNIIIVDNGSVPFKAIFKTFDVFSALASIYHLTAISIERYIAVSRPFYYKSLPSLFQRTMITSAWLAAGLLASLSSFTMPSVLKIPWNSRVYATIMFIIGFAIPAAIMFFMYAGVFSVARSLLQRNPHHSPGGRQSTGSLMSQYYQGERKVAITVAFITGLFITTWVPFFTVSIMAAYCFHCLPSSPKTFTWLVAIVKGAHYLNSGVNPLVYAQRDSEMRRTFLTLLGLKRVNRRLSAKQEKPWGIKQLTGRTIQCYHLGSSSGAQYH</sequence>
<dbReference type="GO" id="GO:0030594">
    <property type="term" value="F:neurotransmitter receptor activity"/>
    <property type="evidence" value="ECO:0007669"/>
    <property type="project" value="TreeGrafter"/>
</dbReference>
<dbReference type="InterPro" id="IPR000276">
    <property type="entry name" value="GPCR_Rhodpsn"/>
</dbReference>
<feature type="non-terminal residue" evidence="12">
    <location>
        <position position="714"/>
    </location>
</feature>
<evidence type="ECO:0000259" key="11">
    <source>
        <dbReference type="PROSITE" id="PS50262"/>
    </source>
</evidence>
<dbReference type="PROSITE" id="PS50262">
    <property type="entry name" value="G_PROTEIN_RECEP_F1_2"/>
    <property type="match status" value="2"/>
</dbReference>
<feature type="transmembrane region" description="Helical" evidence="10">
    <location>
        <begin position="109"/>
        <end position="130"/>
    </location>
</feature>
<feature type="transmembrane region" description="Helical" evidence="10">
    <location>
        <begin position="66"/>
        <end position="89"/>
    </location>
</feature>
<dbReference type="SUPFAM" id="SSF81321">
    <property type="entry name" value="Family A G protein-coupled receptor-like"/>
    <property type="match status" value="2"/>
</dbReference>
<keyword evidence="5 9" id="KW-0297">G-protein coupled receptor</keyword>
<dbReference type="Gene3D" id="1.20.1070.10">
    <property type="entry name" value="Rhodopsin 7-helix transmembrane proteins"/>
    <property type="match status" value="2"/>
</dbReference>
<feature type="transmembrane region" description="Helical" evidence="10">
    <location>
        <begin position="142"/>
        <end position="166"/>
    </location>
</feature>
<dbReference type="GO" id="GO:0030425">
    <property type="term" value="C:dendrite"/>
    <property type="evidence" value="ECO:0007669"/>
    <property type="project" value="TreeGrafter"/>
</dbReference>
<evidence type="ECO:0000256" key="2">
    <source>
        <dbReference type="ARBA" id="ARBA00022475"/>
    </source>
</evidence>
<feature type="transmembrane region" description="Helical" evidence="10">
    <location>
        <begin position="425"/>
        <end position="448"/>
    </location>
</feature>
<dbReference type="GO" id="GO:0007187">
    <property type="term" value="P:G protein-coupled receptor signaling pathway, coupled to cyclic nucleotide second messenger"/>
    <property type="evidence" value="ECO:0007669"/>
    <property type="project" value="TreeGrafter"/>
</dbReference>
<dbReference type="Pfam" id="PF00001">
    <property type="entry name" value="7tm_1"/>
    <property type="match status" value="2"/>
</dbReference>
<evidence type="ECO:0000313" key="13">
    <source>
        <dbReference type="Proteomes" id="UP000275408"/>
    </source>
</evidence>
<keyword evidence="2" id="KW-1003">Cell membrane</keyword>
<feature type="transmembrane region" description="Helical" evidence="10">
    <location>
        <begin position="32"/>
        <end position="54"/>
    </location>
</feature>
<comment type="subcellular location">
    <subcellularLocation>
        <location evidence="1">Cell membrane</location>
        <topology evidence="1">Multi-pass membrane protein</topology>
    </subcellularLocation>
</comment>
<dbReference type="GO" id="GO:0045202">
    <property type="term" value="C:synapse"/>
    <property type="evidence" value="ECO:0007669"/>
    <property type="project" value="GOC"/>
</dbReference>
<evidence type="ECO:0000256" key="4">
    <source>
        <dbReference type="ARBA" id="ARBA00022989"/>
    </source>
</evidence>
<evidence type="ECO:0000256" key="7">
    <source>
        <dbReference type="ARBA" id="ARBA00023170"/>
    </source>
</evidence>
<evidence type="ECO:0000313" key="12">
    <source>
        <dbReference type="EMBL" id="RMX40830.1"/>
    </source>
</evidence>
<name>A0A3M6THG8_POCDA</name>
<evidence type="ECO:0000256" key="1">
    <source>
        <dbReference type="ARBA" id="ARBA00004651"/>
    </source>
</evidence>
<keyword evidence="4 10" id="KW-1133">Transmembrane helix</keyword>
<keyword evidence="3 9" id="KW-0812">Transmembrane</keyword>
<dbReference type="GO" id="GO:0005886">
    <property type="term" value="C:plasma membrane"/>
    <property type="evidence" value="ECO:0007669"/>
    <property type="project" value="UniProtKB-SubCell"/>
</dbReference>
<feature type="transmembrane region" description="Helical" evidence="10">
    <location>
        <begin position="468"/>
        <end position="488"/>
    </location>
</feature>
<accession>A0A3M6THG8</accession>
<dbReference type="EMBL" id="RCHS01003571">
    <property type="protein sequence ID" value="RMX40830.1"/>
    <property type="molecule type" value="Genomic_DNA"/>
</dbReference>
<reference evidence="12 13" key="1">
    <citation type="journal article" date="2018" name="Sci. Rep.">
        <title>Comparative analysis of the Pocillopora damicornis genome highlights role of immune system in coral evolution.</title>
        <authorList>
            <person name="Cunning R."/>
            <person name="Bay R.A."/>
            <person name="Gillette P."/>
            <person name="Baker A.C."/>
            <person name="Traylor-Knowles N."/>
        </authorList>
    </citation>
    <scope>NUCLEOTIDE SEQUENCE [LARGE SCALE GENOMIC DNA]</scope>
    <source>
        <strain evidence="12">RSMAS</strain>
        <tissue evidence="12">Whole animal</tissue>
    </source>
</reference>
<feature type="transmembrane region" description="Helical" evidence="10">
    <location>
        <begin position="597"/>
        <end position="624"/>
    </location>
</feature>
<gene>
    <name evidence="12" type="ORF">pdam_00006516</name>
</gene>
<dbReference type="InterPro" id="IPR017452">
    <property type="entry name" value="GPCR_Rhodpsn_7TM"/>
</dbReference>
<keyword evidence="13" id="KW-1185">Reference proteome</keyword>
<dbReference type="CDD" id="cd14967">
    <property type="entry name" value="7tmA_amine_R-like"/>
    <property type="match status" value="2"/>
</dbReference>
<dbReference type="PANTHER" id="PTHR24247">
    <property type="entry name" value="5-HYDROXYTRYPTAMINE RECEPTOR"/>
    <property type="match status" value="1"/>
</dbReference>
<dbReference type="GO" id="GO:0004993">
    <property type="term" value="F:G protein-coupled serotonin receptor activity"/>
    <property type="evidence" value="ECO:0007669"/>
    <property type="project" value="TreeGrafter"/>
</dbReference>
<dbReference type="PANTHER" id="PTHR24247:SF202">
    <property type="entry name" value="5-HYDROXYTRYPTAMINE RECEPTOR 1"/>
    <property type="match status" value="1"/>
</dbReference>
<keyword evidence="6 10" id="KW-0472">Membrane</keyword>
<organism evidence="12 13">
    <name type="scientific">Pocillopora damicornis</name>
    <name type="common">Cauliflower coral</name>
    <name type="synonym">Millepora damicornis</name>
    <dbReference type="NCBI Taxonomy" id="46731"/>
    <lineage>
        <taxon>Eukaryota</taxon>
        <taxon>Metazoa</taxon>
        <taxon>Cnidaria</taxon>
        <taxon>Anthozoa</taxon>
        <taxon>Hexacorallia</taxon>
        <taxon>Scleractinia</taxon>
        <taxon>Astrocoeniina</taxon>
        <taxon>Pocilloporidae</taxon>
        <taxon>Pocillopora</taxon>
    </lineage>
</organism>
<dbReference type="GO" id="GO:0007268">
    <property type="term" value="P:chemical synaptic transmission"/>
    <property type="evidence" value="ECO:0007669"/>
    <property type="project" value="TreeGrafter"/>
</dbReference>
<feature type="transmembrane region" description="Helical" evidence="10">
    <location>
        <begin position="178"/>
        <end position="202"/>
    </location>
</feature>
<evidence type="ECO:0000256" key="9">
    <source>
        <dbReference type="RuleBase" id="RU000688"/>
    </source>
</evidence>
<dbReference type="PRINTS" id="PR00237">
    <property type="entry name" value="GPCRRHODOPSN"/>
</dbReference>
<evidence type="ECO:0000256" key="3">
    <source>
        <dbReference type="ARBA" id="ARBA00022692"/>
    </source>
</evidence>
<feature type="domain" description="G-protein coupled receptors family 1 profile" evidence="11">
    <location>
        <begin position="46"/>
        <end position="299"/>
    </location>
</feature>
<protein>
    <recommendedName>
        <fullName evidence="11">G-protein coupled receptors family 1 profile domain-containing protein</fullName>
    </recommendedName>
</protein>
<comment type="caution">
    <text evidence="12">The sequence shown here is derived from an EMBL/GenBank/DDBJ whole genome shotgun (WGS) entry which is preliminary data.</text>
</comment>
<keyword evidence="8 9" id="KW-0807">Transducer</keyword>
<dbReference type="OrthoDB" id="10071887at2759"/>
<proteinExistence type="inferred from homology"/>
<feature type="domain" description="G-protein coupled receptors family 1 profile" evidence="11">
    <location>
        <begin position="405"/>
        <end position="658"/>
    </location>
</feature>
<feature type="transmembrane region" description="Helical" evidence="10">
    <location>
        <begin position="393"/>
        <end position="413"/>
    </location>
</feature>
<dbReference type="PROSITE" id="PS00237">
    <property type="entry name" value="G_PROTEIN_RECEP_F1_1"/>
    <property type="match status" value="2"/>
</dbReference>